<evidence type="ECO:0000256" key="1">
    <source>
        <dbReference type="SAM" id="Phobius"/>
    </source>
</evidence>
<name>A0A1G9B8B2_9EURY</name>
<proteinExistence type="predicted"/>
<feature type="transmembrane region" description="Helical" evidence="1">
    <location>
        <begin position="172"/>
        <end position="191"/>
    </location>
</feature>
<gene>
    <name evidence="2" type="ORF">SAMN04488571_10857</name>
</gene>
<organism evidence="2 3">
    <name type="scientific">Methanoculleus thermophilus</name>
    <dbReference type="NCBI Taxonomy" id="2200"/>
    <lineage>
        <taxon>Archaea</taxon>
        <taxon>Methanobacteriati</taxon>
        <taxon>Methanobacteriota</taxon>
        <taxon>Stenosarchaea group</taxon>
        <taxon>Methanomicrobia</taxon>
        <taxon>Methanomicrobiales</taxon>
        <taxon>Methanomicrobiaceae</taxon>
        <taxon>Methanoculleus</taxon>
    </lineage>
</organism>
<feature type="transmembrane region" description="Helical" evidence="1">
    <location>
        <begin position="522"/>
        <end position="544"/>
    </location>
</feature>
<feature type="transmembrane region" description="Helical" evidence="1">
    <location>
        <begin position="550"/>
        <end position="570"/>
    </location>
</feature>
<accession>A0A1G9B8B2</accession>
<dbReference type="Pfam" id="PF09971">
    <property type="entry name" value="DUF2206"/>
    <property type="match status" value="1"/>
</dbReference>
<feature type="transmembrane region" description="Helical" evidence="1">
    <location>
        <begin position="249"/>
        <end position="267"/>
    </location>
</feature>
<dbReference type="EMBL" id="FNFT01000008">
    <property type="protein sequence ID" value="SDK35718.1"/>
    <property type="molecule type" value="Genomic_DNA"/>
</dbReference>
<feature type="transmembrane region" description="Helical" evidence="1">
    <location>
        <begin position="303"/>
        <end position="319"/>
    </location>
</feature>
<sequence length="734" mass="83012">MYLLNPLQMNDWDNRRFFWVFQAIQLAFIGVILLDLLGHYIPIAREALAFLYLTFLPGVLVLKALRFHNLGTIETLLYSVGLSLAVLMLTGFAANIIYPLLGYARPFSFASLFLTTVAVVQVLLYIALTRDRGHTTSNPKVEIPPSPAVPFLMLLPFLAILGTYMRDEYHMVTLLFLLLILIAIIGLAIGYDQFIPESCYPLAAYTIALSLLYHTALISEYVWGYDIHHELHLANSVLIPGFWDMSIPYNTNGMLSVVALVPIYSIICSLDPVWVFKILYPLLFAFVPLGLYRAIERQTSPKIGLISVFFFVSFFTFYTEMISLARQQIAELFLVLTILAMIDKTMDRGRRAFLMITFGFAMIVSHYGLSYIYLFSLIPAWLLLITLERLPFGLQELVRKVAGTLAPDLLAPRGGNPQEIRTLVLPYILIFATFTYLWYSTIAEGMAFATITGIWDKIWNTLFVDPLNPTTAQGMQILTRRSSTLLHSLAKIVHITTQGLIAVGLLATLVKAKRWRIEPEYLALSLIFLLINVAGIIVPFFASSLNTSRLYHITLILLAPFAIIGGITLYETVASRIRMITAIPLMKTPYQILSAFFVVFLLFNSGLIYQITNDNPTSMALETTGDKPVFNGKEVQGARWLYLEGINRPIYVDGMRWWLLLGFDPDHQRYLPANVSLVEPNSYLYFGTYNLVRESVRLEAQEGTVTVAGYTDAEQFISNKNRIYDNAGSVIYYR</sequence>
<feature type="transmembrane region" description="Helical" evidence="1">
    <location>
        <begin position="273"/>
        <end position="291"/>
    </location>
</feature>
<feature type="transmembrane region" description="Helical" evidence="1">
    <location>
        <begin position="590"/>
        <end position="609"/>
    </location>
</feature>
<feature type="transmembrane region" description="Helical" evidence="1">
    <location>
        <begin position="49"/>
        <end position="65"/>
    </location>
</feature>
<reference evidence="2 3" key="1">
    <citation type="submission" date="2016-10" db="EMBL/GenBank/DDBJ databases">
        <authorList>
            <person name="Varghese N."/>
            <person name="Submissions S."/>
        </authorList>
    </citation>
    <scope>NUCLEOTIDE SEQUENCE [LARGE SCALE GENOMIC DNA]</scope>
    <source>
        <strain evidence="2 3">DSM 2373</strain>
    </source>
</reference>
<feature type="transmembrane region" description="Helical" evidence="1">
    <location>
        <begin position="420"/>
        <end position="439"/>
    </location>
</feature>
<feature type="transmembrane region" description="Helical" evidence="1">
    <location>
        <begin position="349"/>
        <end position="365"/>
    </location>
</feature>
<feature type="transmembrane region" description="Helical" evidence="1">
    <location>
        <begin position="77"/>
        <end position="97"/>
    </location>
</feature>
<feature type="transmembrane region" description="Helical" evidence="1">
    <location>
        <begin position="109"/>
        <end position="128"/>
    </location>
</feature>
<dbReference type="RefSeq" id="WP_066957095.1">
    <property type="nucleotide sequence ID" value="NZ_JBMNQR010000008.1"/>
</dbReference>
<dbReference type="AlphaFoldDB" id="A0A1G9B8B2"/>
<dbReference type="Proteomes" id="UP000326500">
    <property type="component" value="Unassembled WGS sequence"/>
</dbReference>
<evidence type="ECO:0000313" key="2">
    <source>
        <dbReference type="EMBL" id="SDK35718.1"/>
    </source>
</evidence>
<dbReference type="OrthoDB" id="292292at2157"/>
<feature type="transmembrane region" description="Helical" evidence="1">
    <location>
        <begin position="17"/>
        <end position="37"/>
    </location>
</feature>
<keyword evidence="3" id="KW-1185">Reference proteome</keyword>
<protein>
    <submittedName>
        <fullName evidence="2">Uncharacterized membrane protein</fullName>
    </submittedName>
</protein>
<keyword evidence="1" id="KW-0472">Membrane</keyword>
<evidence type="ECO:0000313" key="3">
    <source>
        <dbReference type="Proteomes" id="UP000326500"/>
    </source>
</evidence>
<feature type="transmembrane region" description="Helical" evidence="1">
    <location>
        <begin position="148"/>
        <end position="165"/>
    </location>
</feature>
<dbReference type="InterPro" id="IPR018701">
    <property type="entry name" value="DUF2206_membrane"/>
</dbReference>
<keyword evidence="1" id="KW-0812">Transmembrane</keyword>
<feature type="transmembrane region" description="Helical" evidence="1">
    <location>
        <begin position="203"/>
        <end position="223"/>
    </location>
</feature>
<keyword evidence="1" id="KW-1133">Transmembrane helix</keyword>